<dbReference type="PATRIC" id="fig|400772.4.peg.2136"/>
<keyword evidence="2" id="KW-1185">Reference proteome</keyword>
<dbReference type="InterPro" id="IPR002591">
    <property type="entry name" value="Phosphodiest/P_Trfase"/>
</dbReference>
<dbReference type="SUPFAM" id="SSF53649">
    <property type="entry name" value="Alkaline phosphatase-like"/>
    <property type="match status" value="1"/>
</dbReference>
<dbReference type="EMBL" id="JYIY01000077">
    <property type="protein sequence ID" value="KJL35688.1"/>
    <property type="molecule type" value="Genomic_DNA"/>
</dbReference>
<comment type="caution">
    <text evidence="1">The sequence shown here is derived from an EMBL/GenBank/DDBJ whole genome shotgun (WGS) entry which is preliminary data.</text>
</comment>
<name>A0A0F0LRD1_9MICO</name>
<sequence>MRSSLPTDPAGARSLTGVVSNALRAIRGEEGWFRPAPSVIVLLVDGLGALNLRQRAGHARFLAEAMGKKDVARSVFPSTTAAALASLWTGVTPGEHGILGYRVRVPDTGIVANQLNGWERGELDTESWPLARSLTTTLRGRERLVVCSRPEYATSGFTTAVFPHGIHRDAADLDDRVEKAIEAAAVPGTLVYLYAPELDTAGHRAGWESDEWAAVLEQIDRAARRLHAASDAGIVVTADHGMVDVPAHRQIIVDDAALRDDVTDVAGEPRMLHLYAREGSAARLVEAWRTAEGERAWVLSRDEAIDAGLFGARVAPEAAKRIGDVIVAARSGVAYYDGRTDDISSRRMVGQHGSLTEQERIVPLIGLAAWS</sequence>
<dbReference type="PANTHER" id="PTHR10151:SF120">
    <property type="entry name" value="BIS(5'-ADENOSYL)-TRIPHOSPHATASE"/>
    <property type="match status" value="1"/>
</dbReference>
<dbReference type="PANTHER" id="PTHR10151">
    <property type="entry name" value="ECTONUCLEOTIDE PYROPHOSPHATASE/PHOSPHODIESTERASE"/>
    <property type="match status" value="1"/>
</dbReference>
<evidence type="ECO:0000313" key="2">
    <source>
        <dbReference type="Proteomes" id="UP000033451"/>
    </source>
</evidence>
<evidence type="ECO:0000313" key="1">
    <source>
        <dbReference type="EMBL" id="KJL35688.1"/>
    </source>
</evidence>
<dbReference type="OrthoDB" id="9779267at2"/>
<reference evidence="1 2" key="1">
    <citation type="submission" date="2015-02" db="EMBL/GenBank/DDBJ databases">
        <title>Draft genome sequences of ten Microbacterium spp. with emphasis on heavy metal contaminated environments.</title>
        <authorList>
            <person name="Corretto E."/>
        </authorList>
    </citation>
    <scope>NUCLEOTIDE SEQUENCE [LARGE SCALE GENOMIC DNA]</scope>
    <source>
        <strain evidence="1 2">DSM 18659</strain>
    </source>
</reference>
<dbReference type="AlphaFoldDB" id="A0A0F0LRD1"/>
<dbReference type="RefSeq" id="WP_045248040.1">
    <property type="nucleotide sequence ID" value="NZ_JYIY01000077.1"/>
</dbReference>
<organism evidence="1 2">
    <name type="scientific">Microbacterium ginsengisoli</name>
    <dbReference type="NCBI Taxonomy" id="400772"/>
    <lineage>
        <taxon>Bacteria</taxon>
        <taxon>Bacillati</taxon>
        <taxon>Actinomycetota</taxon>
        <taxon>Actinomycetes</taxon>
        <taxon>Micrococcales</taxon>
        <taxon>Microbacteriaceae</taxon>
        <taxon>Microbacterium</taxon>
    </lineage>
</organism>
<dbReference type="Gene3D" id="3.40.720.10">
    <property type="entry name" value="Alkaline Phosphatase, subunit A"/>
    <property type="match status" value="1"/>
</dbReference>
<proteinExistence type="predicted"/>
<dbReference type="Proteomes" id="UP000033451">
    <property type="component" value="Unassembled WGS sequence"/>
</dbReference>
<protein>
    <submittedName>
        <fullName evidence="1">Type I phosphodiesterase / nucleotide pyrophosphatase</fullName>
    </submittedName>
</protein>
<dbReference type="GO" id="GO:0016787">
    <property type="term" value="F:hydrolase activity"/>
    <property type="evidence" value="ECO:0007669"/>
    <property type="project" value="UniProtKB-ARBA"/>
</dbReference>
<gene>
    <name evidence="1" type="ORF">RR49_02120</name>
</gene>
<dbReference type="STRING" id="400772.RR49_02120"/>
<dbReference type="InterPro" id="IPR017850">
    <property type="entry name" value="Alkaline_phosphatase_core_sf"/>
</dbReference>
<dbReference type="Pfam" id="PF01663">
    <property type="entry name" value="Phosphodiest"/>
    <property type="match status" value="1"/>
</dbReference>
<accession>A0A0F0LRD1</accession>